<dbReference type="RefSeq" id="WP_006101583.1">
    <property type="nucleotide sequence ID" value="NZ_DS989850.1"/>
</dbReference>
<reference evidence="1 2" key="1">
    <citation type="submission" date="2008-07" db="EMBL/GenBank/DDBJ databases">
        <authorList>
            <person name="Tandeau de Marsac N."/>
            <person name="Ferriera S."/>
            <person name="Johnson J."/>
            <person name="Kravitz S."/>
            <person name="Beeson K."/>
            <person name="Sutton G."/>
            <person name="Rogers Y.-H."/>
            <person name="Friedman R."/>
            <person name="Frazier M."/>
            <person name="Venter J.C."/>
        </authorList>
    </citation>
    <scope>NUCLEOTIDE SEQUENCE [LARGE SCALE GENOMIC DNA]</scope>
    <source>
        <strain evidence="1 2">PCC 7420</strain>
    </source>
</reference>
<dbReference type="AlphaFoldDB" id="B4VSA2"/>
<proteinExistence type="predicted"/>
<organism evidence="1 2">
    <name type="scientific">Coleofasciculus chthonoplastes PCC 7420</name>
    <dbReference type="NCBI Taxonomy" id="118168"/>
    <lineage>
        <taxon>Bacteria</taxon>
        <taxon>Bacillati</taxon>
        <taxon>Cyanobacteriota</taxon>
        <taxon>Cyanophyceae</taxon>
        <taxon>Coleofasciculales</taxon>
        <taxon>Coleofasciculaceae</taxon>
        <taxon>Coleofasciculus</taxon>
    </lineage>
</organism>
<dbReference type="Proteomes" id="UP000003835">
    <property type="component" value="Unassembled WGS sequence"/>
</dbReference>
<keyword evidence="2" id="KW-1185">Reference proteome</keyword>
<gene>
    <name evidence="1" type="ORF">MC7420_2309</name>
</gene>
<evidence type="ECO:0000313" key="2">
    <source>
        <dbReference type="Proteomes" id="UP000003835"/>
    </source>
</evidence>
<sequence length="46" mass="5487">MNDNQNFLHDINQQLFSQNFTDKHLRERIFFRCGFSVASLSRLIGK</sequence>
<accession>B4VSA2</accession>
<protein>
    <submittedName>
        <fullName evidence="1">Uncharacterized protein</fullName>
    </submittedName>
</protein>
<evidence type="ECO:0000313" key="1">
    <source>
        <dbReference type="EMBL" id="EDX75305.1"/>
    </source>
</evidence>
<dbReference type="HOGENOM" id="CLU_3182397_0_0_3"/>
<dbReference type="EMBL" id="DS989850">
    <property type="protein sequence ID" value="EDX75305.1"/>
    <property type="molecule type" value="Genomic_DNA"/>
</dbReference>
<name>B4VSA2_9CYAN</name>